<evidence type="ECO:0000313" key="3">
    <source>
        <dbReference type="Proteomes" id="UP001163387"/>
    </source>
</evidence>
<evidence type="ECO:0008006" key="4">
    <source>
        <dbReference type="Google" id="ProtNLM"/>
    </source>
</evidence>
<sequence length="84" mass="9937">MILNLFFLKVKIKKVIINIGDTKWSKKEQNKDKLFNFQNQLSSKSNFETLSINIPTQKIRAVIVMYIVKLRLFSLYVLFLNLIT</sequence>
<accession>A0ABM8BSE7</accession>
<name>A0ABM8BSE7_9MOLU</name>
<gene>
    <name evidence="2" type="ORF">SHM_02740</name>
</gene>
<protein>
    <recommendedName>
        <fullName evidence="4">Transmembrane protein</fullName>
    </recommendedName>
</protein>
<evidence type="ECO:0000256" key="1">
    <source>
        <dbReference type="SAM" id="Phobius"/>
    </source>
</evidence>
<keyword evidence="1" id="KW-1133">Transmembrane helix</keyword>
<organism evidence="2 3">
    <name type="scientific">Spiroplasma ixodetis</name>
    <dbReference type="NCBI Taxonomy" id="2141"/>
    <lineage>
        <taxon>Bacteria</taxon>
        <taxon>Bacillati</taxon>
        <taxon>Mycoplasmatota</taxon>
        <taxon>Mollicutes</taxon>
        <taxon>Entomoplasmatales</taxon>
        <taxon>Spiroplasmataceae</taxon>
        <taxon>Spiroplasma</taxon>
    </lineage>
</organism>
<keyword evidence="1" id="KW-0812">Transmembrane</keyword>
<dbReference type="EMBL" id="AP026933">
    <property type="protein sequence ID" value="BDT02628.1"/>
    <property type="molecule type" value="Genomic_DNA"/>
</dbReference>
<dbReference type="Proteomes" id="UP001163387">
    <property type="component" value="Chromosome"/>
</dbReference>
<evidence type="ECO:0000313" key="2">
    <source>
        <dbReference type="EMBL" id="BDT02628.1"/>
    </source>
</evidence>
<feature type="transmembrane region" description="Helical" evidence="1">
    <location>
        <begin position="61"/>
        <end position="83"/>
    </location>
</feature>
<keyword evidence="3" id="KW-1185">Reference proteome</keyword>
<reference evidence="2 3" key="1">
    <citation type="journal article" date="2022" name="Front. Microbiol.">
        <title>Male-killing mechanisms vary between Spiroplasma species.</title>
        <authorList>
            <person name="Arai H."/>
            <person name="Inoue M."/>
            <person name="Kageyama D."/>
        </authorList>
    </citation>
    <scope>NUCLEOTIDE SEQUENCE [LARGE SCALE GENOMIC DNA]</scope>
    <source>
        <strain evidence="3">sHm</strain>
    </source>
</reference>
<proteinExistence type="predicted"/>
<keyword evidence="1" id="KW-0472">Membrane</keyword>